<name>A0A2M7FZ51_9BACT</name>
<dbReference type="AlphaFoldDB" id="A0A2M7FZ51"/>
<comment type="caution">
    <text evidence="1">The sequence shown here is derived from an EMBL/GenBank/DDBJ whole genome shotgun (WGS) entry which is preliminary data.</text>
</comment>
<sequence>MAQTSGSLSIRGEVWVDNWFSLYLNGKPLLEDSVPITTERSFNAETFSFKSDYPFVLALVLKDYKANDTGLEYIGQPNQQMGDGGAIAQFTDMTTGQKVAVSNANWKCLVIHQAPLDKSCEKVSQPVAGKAPCTFNSQAEPSGWADPDFDDSQWEAAHIYSKAQVGPKDGYDQISWDSRAQFIWGSDLETDNTVLCRLRVEKPL</sequence>
<evidence type="ECO:0000313" key="1">
    <source>
        <dbReference type="EMBL" id="PIW14653.1"/>
    </source>
</evidence>
<organism evidence="1 2">
    <name type="scientific">bacterium (Candidatus Blackallbacteria) CG17_big_fil_post_rev_8_21_14_2_50_48_46</name>
    <dbReference type="NCBI Taxonomy" id="2014261"/>
    <lineage>
        <taxon>Bacteria</taxon>
        <taxon>Candidatus Blackallbacteria</taxon>
    </lineage>
</organism>
<accession>A0A2M7FZ51</accession>
<reference evidence="1 2" key="1">
    <citation type="submission" date="2017-09" db="EMBL/GenBank/DDBJ databases">
        <title>Depth-based differentiation of microbial function through sediment-hosted aquifers and enrichment of novel symbionts in the deep terrestrial subsurface.</title>
        <authorList>
            <person name="Probst A.J."/>
            <person name="Ladd B."/>
            <person name="Jarett J.K."/>
            <person name="Geller-Mcgrath D.E."/>
            <person name="Sieber C.M."/>
            <person name="Emerson J.B."/>
            <person name="Anantharaman K."/>
            <person name="Thomas B.C."/>
            <person name="Malmstrom R."/>
            <person name="Stieglmeier M."/>
            <person name="Klingl A."/>
            <person name="Woyke T."/>
            <person name="Ryan C.M."/>
            <person name="Banfield J.F."/>
        </authorList>
    </citation>
    <scope>NUCLEOTIDE SEQUENCE [LARGE SCALE GENOMIC DNA]</scope>
    <source>
        <strain evidence="1">CG17_big_fil_post_rev_8_21_14_2_50_48_46</strain>
    </source>
</reference>
<dbReference type="EMBL" id="PFFQ01000059">
    <property type="protein sequence ID" value="PIW14653.1"/>
    <property type="molecule type" value="Genomic_DNA"/>
</dbReference>
<proteinExistence type="predicted"/>
<dbReference type="Proteomes" id="UP000231019">
    <property type="component" value="Unassembled WGS sequence"/>
</dbReference>
<dbReference type="Gene3D" id="2.60.120.260">
    <property type="entry name" value="Galactose-binding domain-like"/>
    <property type="match status" value="1"/>
</dbReference>
<protein>
    <submittedName>
        <fullName evidence="1">PEBP family protein</fullName>
    </submittedName>
</protein>
<evidence type="ECO:0000313" key="2">
    <source>
        <dbReference type="Proteomes" id="UP000231019"/>
    </source>
</evidence>
<gene>
    <name evidence="1" type="ORF">COW36_21115</name>
</gene>